<keyword evidence="2" id="KW-1185">Reference proteome</keyword>
<comment type="caution">
    <text evidence="1">The sequence shown here is derived from an EMBL/GenBank/DDBJ whole genome shotgun (WGS) entry which is preliminary data.</text>
</comment>
<accession>A0A9W9BPJ8</accession>
<dbReference type="Proteomes" id="UP001140502">
    <property type="component" value="Unassembled WGS sequence"/>
</dbReference>
<dbReference type="EMBL" id="JAPEUR010000090">
    <property type="protein sequence ID" value="KAJ4321818.1"/>
    <property type="molecule type" value="Genomic_DNA"/>
</dbReference>
<dbReference type="OrthoDB" id="3499148at2759"/>
<gene>
    <name evidence="1" type="ORF">N0V84_005113</name>
</gene>
<proteinExistence type="predicted"/>
<reference evidence="1" key="1">
    <citation type="submission" date="2022-10" db="EMBL/GenBank/DDBJ databases">
        <title>Tapping the CABI collections for fungal endophytes: first genome assemblies for Collariella, Neodidymelliopsis, Ascochyta clinopodiicola, Didymella pomorum, Didymosphaeria variabile, Neocosmospora piperis and Neocucurbitaria cava.</title>
        <authorList>
            <person name="Hill R."/>
        </authorList>
    </citation>
    <scope>NUCLEOTIDE SEQUENCE</scope>
    <source>
        <strain evidence="1">IMI 366586</strain>
    </source>
</reference>
<organism evidence="1 2">
    <name type="scientific">Fusarium piperis</name>
    <dbReference type="NCBI Taxonomy" id="1435070"/>
    <lineage>
        <taxon>Eukaryota</taxon>
        <taxon>Fungi</taxon>
        <taxon>Dikarya</taxon>
        <taxon>Ascomycota</taxon>
        <taxon>Pezizomycotina</taxon>
        <taxon>Sordariomycetes</taxon>
        <taxon>Hypocreomycetidae</taxon>
        <taxon>Hypocreales</taxon>
        <taxon>Nectriaceae</taxon>
        <taxon>Fusarium</taxon>
        <taxon>Fusarium solani species complex</taxon>
    </lineage>
</organism>
<evidence type="ECO:0000313" key="1">
    <source>
        <dbReference type="EMBL" id="KAJ4321818.1"/>
    </source>
</evidence>
<evidence type="ECO:0000313" key="2">
    <source>
        <dbReference type="Proteomes" id="UP001140502"/>
    </source>
</evidence>
<sequence>MASSESASLMAGEGSGMDLSAIQADAYNPSAEDWEPVSGACVQGVTGMFPEYLSGAIRRDGTGERRRAAVSVSFTGKPFGAVACIMTLAVRPNKVERLARLLFGAHLETEGQNREVVLEGGCRILVLPKVVLQGGRTGAISEIFGPIISEAIAAAPYRKQELMDGISATRCVTMTIYSDERGAEISLSLGFQEGSQIVELLQ</sequence>
<dbReference type="AlphaFoldDB" id="A0A9W9BPJ8"/>
<name>A0A9W9BPJ8_9HYPO</name>
<protein>
    <submittedName>
        <fullName evidence="1">Uncharacterized protein</fullName>
    </submittedName>
</protein>